<keyword evidence="1" id="KW-0285">Flavoprotein</keyword>
<evidence type="ECO:0000256" key="2">
    <source>
        <dbReference type="ARBA" id="ARBA00022827"/>
    </source>
</evidence>
<dbReference type="OrthoDB" id="417877at2759"/>
<evidence type="ECO:0000256" key="3">
    <source>
        <dbReference type="ARBA" id="ARBA00023002"/>
    </source>
</evidence>
<organism evidence="5 6">
    <name type="scientific">Phanerochaete sordida</name>
    <dbReference type="NCBI Taxonomy" id="48140"/>
    <lineage>
        <taxon>Eukaryota</taxon>
        <taxon>Fungi</taxon>
        <taxon>Dikarya</taxon>
        <taxon>Basidiomycota</taxon>
        <taxon>Agaricomycotina</taxon>
        <taxon>Agaricomycetes</taxon>
        <taxon>Polyporales</taxon>
        <taxon>Phanerochaetaceae</taxon>
        <taxon>Phanerochaete</taxon>
    </lineage>
</organism>
<dbReference type="SUPFAM" id="SSF51905">
    <property type="entry name" value="FAD/NAD(P)-binding domain"/>
    <property type="match status" value="1"/>
</dbReference>
<dbReference type="InterPro" id="IPR002938">
    <property type="entry name" value="FAD-bd"/>
</dbReference>
<dbReference type="GO" id="GO:0071949">
    <property type="term" value="F:FAD binding"/>
    <property type="evidence" value="ECO:0007669"/>
    <property type="project" value="InterPro"/>
</dbReference>
<dbReference type="PANTHER" id="PTHR46720:SF3">
    <property type="entry name" value="FAD-BINDING DOMAIN-CONTAINING PROTEIN-RELATED"/>
    <property type="match status" value="1"/>
</dbReference>
<dbReference type="PANTHER" id="PTHR46720">
    <property type="entry name" value="HYDROXYLASE, PUTATIVE (AFU_ORTHOLOGUE AFUA_3G01460)-RELATED"/>
    <property type="match status" value="1"/>
</dbReference>
<evidence type="ECO:0000256" key="1">
    <source>
        <dbReference type="ARBA" id="ARBA00022630"/>
    </source>
</evidence>
<dbReference type="Gene3D" id="3.50.50.60">
    <property type="entry name" value="FAD/NAD(P)-binding domain"/>
    <property type="match status" value="1"/>
</dbReference>
<dbReference type="Proteomes" id="UP000703269">
    <property type="component" value="Unassembled WGS sequence"/>
</dbReference>
<evidence type="ECO:0000313" key="6">
    <source>
        <dbReference type="Proteomes" id="UP000703269"/>
    </source>
</evidence>
<dbReference type="InterPro" id="IPR036188">
    <property type="entry name" value="FAD/NAD-bd_sf"/>
</dbReference>
<dbReference type="GO" id="GO:0016491">
    <property type="term" value="F:oxidoreductase activity"/>
    <property type="evidence" value="ECO:0007669"/>
    <property type="project" value="UniProtKB-KW"/>
</dbReference>
<name>A0A9P3GEA1_9APHY</name>
<dbReference type="EMBL" id="BPQB01000031">
    <property type="protein sequence ID" value="GJE93196.1"/>
    <property type="molecule type" value="Genomic_DNA"/>
</dbReference>
<accession>A0A9P3GEA1</accession>
<keyword evidence="6" id="KW-1185">Reference proteome</keyword>
<dbReference type="GO" id="GO:0044550">
    <property type="term" value="P:secondary metabolite biosynthetic process"/>
    <property type="evidence" value="ECO:0007669"/>
    <property type="project" value="TreeGrafter"/>
</dbReference>
<dbReference type="AlphaFoldDB" id="A0A9P3GEA1"/>
<protein>
    <submittedName>
        <fullName evidence="5">FAD/NAD(P)-binding domain-containing protein</fullName>
    </submittedName>
</protein>
<sequence>MIGIEDALTPHPRLRVAICGAGVAGLTLAAALSRTSDFDVALYDAAPELARAGPAVGLWPRAWQAANAMGLAHALAPAAIVPPDRLVPVAFDFRRGDRAHGGAAAPQLVTPGMISFPRQDFQRALLSLVAGSCGLHPGKRLVSFSQRTSAPEPVQLFFEDGSLATCNVLVGADGVDSTVRACMARAVADELTAAGEAPAAQAALHAARAQWSGTTVYQATVASDALREKSPEHRVLTTPQVYLGKDAELTAYPIARGSRVSIAAFVVRPGSSEEARSDEPHEADAPREELALAFGGWEPEVQALLDCVASARRWAVHTTAPLRSFAHRRVVLLGDAAHAMTPYQGAGAGQAVEDAYILSALLTHPATTAHTAERAAAVYDAVRRPEAQRVAEVSREAGQLYTFNYPDLVPDPESDGEEMLQETYERIRRGWEWAWESSARPDLERAVAMLEGRVPIST</sequence>
<evidence type="ECO:0000313" key="5">
    <source>
        <dbReference type="EMBL" id="GJE93196.1"/>
    </source>
</evidence>
<dbReference type="Pfam" id="PF01494">
    <property type="entry name" value="FAD_binding_3"/>
    <property type="match status" value="1"/>
</dbReference>
<dbReference type="PRINTS" id="PR00420">
    <property type="entry name" value="RNGMNOXGNASE"/>
</dbReference>
<reference evidence="5 6" key="1">
    <citation type="submission" date="2021-08" db="EMBL/GenBank/DDBJ databases">
        <title>Draft Genome Sequence of Phanerochaete sordida strain YK-624.</title>
        <authorList>
            <person name="Mori T."/>
            <person name="Dohra H."/>
            <person name="Suzuki T."/>
            <person name="Kawagishi H."/>
            <person name="Hirai H."/>
        </authorList>
    </citation>
    <scope>NUCLEOTIDE SEQUENCE [LARGE SCALE GENOMIC DNA]</scope>
    <source>
        <strain evidence="5 6">YK-624</strain>
    </source>
</reference>
<dbReference type="SUPFAM" id="SSF54373">
    <property type="entry name" value="FAD-linked reductases, C-terminal domain"/>
    <property type="match status" value="1"/>
</dbReference>
<proteinExistence type="predicted"/>
<comment type="caution">
    <text evidence="5">The sequence shown here is derived from an EMBL/GenBank/DDBJ whole genome shotgun (WGS) entry which is preliminary data.</text>
</comment>
<feature type="domain" description="FAD-binding" evidence="4">
    <location>
        <begin position="14"/>
        <end position="392"/>
    </location>
</feature>
<dbReference type="InterPro" id="IPR051104">
    <property type="entry name" value="FAD_monoxygenase"/>
</dbReference>
<gene>
    <name evidence="5" type="ORF">PsYK624_093550</name>
</gene>
<evidence type="ECO:0000259" key="4">
    <source>
        <dbReference type="Pfam" id="PF01494"/>
    </source>
</evidence>
<keyword evidence="2" id="KW-0274">FAD</keyword>
<keyword evidence="3" id="KW-0560">Oxidoreductase</keyword>